<evidence type="ECO:0000256" key="1">
    <source>
        <dbReference type="SAM" id="SignalP"/>
    </source>
</evidence>
<evidence type="ECO:0000313" key="4">
    <source>
        <dbReference type="Proteomes" id="UP000264071"/>
    </source>
</evidence>
<dbReference type="Pfam" id="PF07589">
    <property type="entry name" value="PEP-CTERM"/>
    <property type="match status" value="1"/>
</dbReference>
<dbReference type="Proteomes" id="UP000264071">
    <property type="component" value="Unassembled WGS sequence"/>
</dbReference>
<dbReference type="AlphaFoldDB" id="A0A3D4VDD9"/>
<sequence>MRFLKTVMLAAVTAGVMATQASAQTAVTVAFNQGTAVHTNNTGGAWYGDIGGGYTLADAIIYCIDQTRQFNPAQAAPYNYTMYTFAQFLAGPASTATPWAPANLTLDNLNHIAFLSSTYAVGPSNPGTNASNGAIQNTIWAISAGGNNTPAPGGDFSNYRVLYNGQNQTFLVQVPPGSVVTPEPSTYALMAAGLAGLLVAQRRRRQV</sequence>
<feature type="signal peptide" evidence="1">
    <location>
        <begin position="1"/>
        <end position="23"/>
    </location>
</feature>
<dbReference type="NCBIfam" id="TIGR02595">
    <property type="entry name" value="PEP_CTERM"/>
    <property type="match status" value="1"/>
</dbReference>
<keyword evidence="1" id="KW-0732">Signal</keyword>
<dbReference type="EMBL" id="DPIY01000011">
    <property type="protein sequence ID" value="HCT58658.1"/>
    <property type="molecule type" value="Genomic_DNA"/>
</dbReference>
<protein>
    <submittedName>
        <fullName evidence="3">PEP-CTERM sorting domain-containing protein</fullName>
    </submittedName>
</protein>
<gene>
    <name evidence="3" type="ORF">DGD08_15745</name>
</gene>
<feature type="domain" description="Ice-binding protein C-terminal" evidence="2">
    <location>
        <begin position="181"/>
        <end position="203"/>
    </location>
</feature>
<evidence type="ECO:0000259" key="2">
    <source>
        <dbReference type="Pfam" id="PF07589"/>
    </source>
</evidence>
<comment type="caution">
    <text evidence="3">The sequence shown here is derived from an EMBL/GenBank/DDBJ whole genome shotgun (WGS) entry which is preliminary data.</text>
</comment>
<name>A0A3D4VDD9_9BACT</name>
<proteinExistence type="predicted"/>
<organism evidence="3 4">
    <name type="scientific">Gemmatimonas aurantiaca</name>
    <dbReference type="NCBI Taxonomy" id="173480"/>
    <lineage>
        <taxon>Bacteria</taxon>
        <taxon>Pseudomonadati</taxon>
        <taxon>Gemmatimonadota</taxon>
        <taxon>Gemmatimonadia</taxon>
        <taxon>Gemmatimonadales</taxon>
        <taxon>Gemmatimonadaceae</taxon>
        <taxon>Gemmatimonas</taxon>
    </lineage>
</organism>
<reference evidence="3 4" key="1">
    <citation type="journal article" date="2018" name="Nat. Biotechnol.">
        <title>A standardized bacterial taxonomy based on genome phylogeny substantially revises the tree of life.</title>
        <authorList>
            <person name="Parks D.H."/>
            <person name="Chuvochina M."/>
            <person name="Waite D.W."/>
            <person name="Rinke C."/>
            <person name="Skarshewski A."/>
            <person name="Chaumeil P.A."/>
            <person name="Hugenholtz P."/>
        </authorList>
    </citation>
    <scope>NUCLEOTIDE SEQUENCE [LARGE SCALE GENOMIC DNA]</scope>
    <source>
        <strain evidence="3">UBA8844</strain>
    </source>
</reference>
<feature type="chain" id="PRO_5017756853" evidence="1">
    <location>
        <begin position="24"/>
        <end position="207"/>
    </location>
</feature>
<evidence type="ECO:0000313" key="3">
    <source>
        <dbReference type="EMBL" id="HCT58658.1"/>
    </source>
</evidence>
<dbReference type="InterPro" id="IPR013424">
    <property type="entry name" value="Ice-binding_C"/>
</dbReference>
<accession>A0A3D4VDD9</accession>